<comment type="similarity">
    <text evidence="5">Belongs to the FlgI family.</text>
</comment>
<keyword evidence="3" id="KW-0732">Signal</keyword>
<evidence type="ECO:0000256" key="2">
    <source>
        <dbReference type="ARBA" id="ARBA00004117"/>
    </source>
</evidence>
<dbReference type="GO" id="GO:0005198">
    <property type="term" value="F:structural molecule activity"/>
    <property type="evidence" value="ECO:0007669"/>
    <property type="project" value="InterPro"/>
</dbReference>
<dbReference type="KEGG" id="gph:GEMMAAP_02245"/>
<comment type="subunit">
    <text evidence="5">The basal body constitutes a major portion of the flagellar organelle and consists of four rings (L,P,S, and M) mounted on a central rod.</text>
</comment>
<dbReference type="Proteomes" id="UP000076404">
    <property type="component" value="Chromosome"/>
</dbReference>
<evidence type="ECO:0000256" key="1">
    <source>
        <dbReference type="ARBA" id="ARBA00002591"/>
    </source>
</evidence>
<dbReference type="GO" id="GO:0030288">
    <property type="term" value="C:outer membrane-bounded periplasmic space"/>
    <property type="evidence" value="ECO:0007669"/>
    <property type="project" value="InterPro"/>
</dbReference>
<dbReference type="PANTHER" id="PTHR30381">
    <property type="entry name" value="FLAGELLAR P-RING PERIPLASMIC PROTEIN FLGI"/>
    <property type="match status" value="1"/>
</dbReference>
<proteinExistence type="inferred from homology"/>
<dbReference type="PANTHER" id="PTHR30381:SF0">
    <property type="entry name" value="FLAGELLAR P-RING PROTEIN"/>
    <property type="match status" value="1"/>
</dbReference>
<evidence type="ECO:0000313" key="6">
    <source>
        <dbReference type="EMBL" id="AMW03972.1"/>
    </source>
</evidence>
<keyword evidence="7" id="KW-1185">Reference proteome</keyword>
<dbReference type="HAMAP" id="MF_00416">
    <property type="entry name" value="FlgI"/>
    <property type="match status" value="1"/>
</dbReference>
<reference evidence="6 7" key="1">
    <citation type="journal article" date="2014" name="Proc. Natl. Acad. Sci. U.S.A.">
        <title>Functional type 2 photosynthetic reaction centers found in the rare bacterial phylum Gemmatimonadetes.</title>
        <authorList>
            <person name="Zeng Y."/>
            <person name="Feng F."/>
            <person name="Medova H."/>
            <person name="Dean J."/>
            <person name="Koblizek M."/>
        </authorList>
    </citation>
    <scope>NUCLEOTIDE SEQUENCE [LARGE SCALE GENOMIC DNA]</scope>
    <source>
        <strain evidence="6 7">AP64</strain>
    </source>
</reference>
<dbReference type="PRINTS" id="PR01010">
    <property type="entry name" value="FLGPRINGFLGI"/>
</dbReference>
<reference evidence="6 7" key="2">
    <citation type="journal article" date="2016" name="Environ. Microbiol. Rep.">
        <title>Metagenomic evidence for the presence of phototrophic Gemmatimonadetes bacteria in diverse environments.</title>
        <authorList>
            <person name="Zeng Y."/>
            <person name="Baumbach J."/>
            <person name="Barbosa E.G."/>
            <person name="Azevedo V."/>
            <person name="Zhang C."/>
            <person name="Koblizek M."/>
        </authorList>
    </citation>
    <scope>NUCLEOTIDE SEQUENCE [LARGE SCALE GENOMIC DNA]</scope>
    <source>
        <strain evidence="6 7">AP64</strain>
    </source>
</reference>
<gene>
    <name evidence="5" type="primary">flgI</name>
    <name evidence="6" type="ORF">GEMMAAP_02245</name>
</gene>
<dbReference type="AlphaFoldDB" id="A0A143BHI3"/>
<keyword evidence="4 5" id="KW-0975">Bacterial flagellum</keyword>
<dbReference type="EMBL" id="CP011454">
    <property type="protein sequence ID" value="AMW03972.1"/>
    <property type="molecule type" value="Genomic_DNA"/>
</dbReference>
<accession>A0A143BHI3</accession>
<comment type="subcellular location">
    <subcellularLocation>
        <location evidence="2 5">Bacterial flagellum basal body</location>
    </subcellularLocation>
</comment>
<evidence type="ECO:0000256" key="5">
    <source>
        <dbReference type="HAMAP-Rule" id="MF_00416"/>
    </source>
</evidence>
<dbReference type="InterPro" id="IPR001782">
    <property type="entry name" value="Flag_FlgI"/>
</dbReference>
<dbReference type="GO" id="GO:0009428">
    <property type="term" value="C:bacterial-type flagellum basal body, distal rod, P ring"/>
    <property type="evidence" value="ECO:0007669"/>
    <property type="project" value="InterPro"/>
</dbReference>
<dbReference type="eggNOG" id="COG1706">
    <property type="taxonomic scope" value="Bacteria"/>
</dbReference>
<dbReference type="Pfam" id="PF02119">
    <property type="entry name" value="FlgI"/>
    <property type="match status" value="1"/>
</dbReference>
<evidence type="ECO:0000313" key="7">
    <source>
        <dbReference type="Proteomes" id="UP000076404"/>
    </source>
</evidence>
<comment type="function">
    <text evidence="1 5">Assembles around the rod to form the L-ring and probably protects the motor/basal body from shearing forces during rotation.</text>
</comment>
<name>A0A143BHI3_9BACT</name>
<sequence length="372" mass="38280">MAVTASLLLSLLTPMLAHYTTRLAKALVRTVVAASVLLLLMPTTASAQNDIKIRDLTSAEGALPVRLVGYGLAVGLDNTGDRAIGGQTGGPTVQSVINILRRFNVEVPADLIRMRNVAAVLVTAEVSPFLRAGGRFEVQVSSMGDARSLRGGTLFMTPLVADPNGPPLASAQGSMLISQGGSTTRYQPTHETAARIPTGGVLEADLPRPTIAANSRLLLREPDLGTAMRIATAINGAMGEKTATVEDEGSVMVTLPDSVQKPVAMAKIRDLAIAPEARPRIIIDGRDGTVVAGGDMVVGAATVSHGAITLAIGNLAPNDTAAIPGSVRLPAGIAVQRVASALHAVQTPASEIAAIFAALREVGAVTAEIIVR</sequence>
<dbReference type="GO" id="GO:0071973">
    <property type="term" value="P:bacterial-type flagellum-dependent cell motility"/>
    <property type="evidence" value="ECO:0007669"/>
    <property type="project" value="InterPro"/>
</dbReference>
<protein>
    <recommendedName>
        <fullName evidence="5">Flagellar P-ring protein</fullName>
    </recommendedName>
    <alternativeName>
        <fullName evidence="5">Basal body P-ring protein</fullName>
    </alternativeName>
</protein>
<dbReference type="STRING" id="1379270.GEMMAAP_02245"/>
<evidence type="ECO:0000256" key="3">
    <source>
        <dbReference type="ARBA" id="ARBA00022729"/>
    </source>
</evidence>
<evidence type="ECO:0000256" key="4">
    <source>
        <dbReference type="ARBA" id="ARBA00023143"/>
    </source>
</evidence>
<organism evidence="6 7">
    <name type="scientific">Gemmatimonas phototrophica</name>
    <dbReference type="NCBI Taxonomy" id="1379270"/>
    <lineage>
        <taxon>Bacteria</taxon>
        <taxon>Pseudomonadati</taxon>
        <taxon>Gemmatimonadota</taxon>
        <taxon>Gemmatimonadia</taxon>
        <taxon>Gemmatimonadales</taxon>
        <taxon>Gemmatimonadaceae</taxon>
        <taxon>Gemmatimonas</taxon>
    </lineage>
</organism>